<feature type="region of interest" description="Disordered" evidence="3">
    <location>
        <begin position="200"/>
        <end position="241"/>
    </location>
</feature>
<feature type="compositionally biased region" description="Basic and acidic residues" evidence="3">
    <location>
        <begin position="89"/>
        <end position="98"/>
    </location>
</feature>
<reference evidence="5" key="1">
    <citation type="submission" date="2020-09" db="EMBL/GenBank/DDBJ databases">
        <title>Genome-Enabled Discovery of Anthraquinone Biosynthesis in Senna tora.</title>
        <authorList>
            <person name="Kang S.-H."/>
            <person name="Pandey R.P."/>
            <person name="Lee C.-M."/>
            <person name="Sim J.-S."/>
            <person name="Jeong J.-T."/>
            <person name="Choi B.-S."/>
            <person name="Jung M."/>
            <person name="Ginzburg D."/>
            <person name="Zhao K."/>
            <person name="Won S.Y."/>
            <person name="Oh T.-J."/>
            <person name="Yu Y."/>
            <person name="Kim N.-H."/>
            <person name="Lee O.R."/>
            <person name="Lee T.-H."/>
            <person name="Bashyal P."/>
            <person name="Kim T.-S."/>
            <person name="Lee W.-H."/>
            <person name="Kawkins C."/>
            <person name="Kim C.-K."/>
            <person name="Kim J.S."/>
            <person name="Ahn B.O."/>
            <person name="Rhee S.Y."/>
            <person name="Sohng J.K."/>
        </authorList>
    </citation>
    <scope>NUCLEOTIDE SEQUENCE</scope>
    <source>
        <tissue evidence="5">Leaf</tissue>
    </source>
</reference>
<feature type="region of interest" description="Disordered" evidence="3">
    <location>
        <begin position="43"/>
        <end position="103"/>
    </location>
</feature>
<dbReference type="Pfam" id="PF00098">
    <property type="entry name" value="zf-CCHC"/>
    <property type="match status" value="1"/>
</dbReference>
<dbReference type="AlphaFoldDB" id="A0A834WXU9"/>
<dbReference type="SMART" id="SM00343">
    <property type="entry name" value="ZnF_C2HC"/>
    <property type="match status" value="1"/>
</dbReference>
<dbReference type="OrthoDB" id="1437013at2759"/>
<evidence type="ECO:0000313" key="5">
    <source>
        <dbReference type="EMBL" id="KAF7834770.1"/>
    </source>
</evidence>
<protein>
    <submittedName>
        <fullName evidence="5">Zf-CCHC domain-containing protein</fullName>
    </submittedName>
</protein>
<dbReference type="SUPFAM" id="SSF57756">
    <property type="entry name" value="Retrovirus zinc finger-like domains"/>
    <property type="match status" value="1"/>
</dbReference>
<evidence type="ECO:0000313" key="6">
    <source>
        <dbReference type="Proteomes" id="UP000634136"/>
    </source>
</evidence>
<dbReference type="GO" id="GO:0003676">
    <property type="term" value="F:nucleic acid binding"/>
    <property type="evidence" value="ECO:0007669"/>
    <property type="project" value="InterPro"/>
</dbReference>
<evidence type="ECO:0000259" key="4">
    <source>
        <dbReference type="PROSITE" id="PS50158"/>
    </source>
</evidence>
<dbReference type="PROSITE" id="PS50158">
    <property type="entry name" value="ZF_CCHC"/>
    <property type="match status" value="1"/>
</dbReference>
<evidence type="ECO:0000256" key="3">
    <source>
        <dbReference type="SAM" id="MobiDB-lite"/>
    </source>
</evidence>
<keyword evidence="6" id="KW-1185">Reference proteome</keyword>
<comment type="caution">
    <text evidence="5">The sequence shown here is derived from an EMBL/GenBank/DDBJ whole genome shotgun (WGS) entry which is preliminary data.</text>
</comment>
<keyword evidence="2" id="KW-0175">Coiled coil</keyword>
<keyword evidence="1" id="KW-0863">Zinc-finger</keyword>
<evidence type="ECO:0000256" key="2">
    <source>
        <dbReference type="SAM" id="Coils"/>
    </source>
</evidence>
<accession>A0A834WXU9</accession>
<name>A0A834WXU9_9FABA</name>
<keyword evidence="1" id="KW-0862">Zinc</keyword>
<dbReference type="Gene3D" id="4.10.60.10">
    <property type="entry name" value="Zinc finger, CCHC-type"/>
    <property type="match status" value="1"/>
</dbReference>
<feature type="coiled-coil region" evidence="2">
    <location>
        <begin position="141"/>
        <end position="184"/>
    </location>
</feature>
<keyword evidence="1" id="KW-0479">Metal-binding</keyword>
<dbReference type="Proteomes" id="UP000634136">
    <property type="component" value="Unassembled WGS sequence"/>
</dbReference>
<feature type="domain" description="CCHC-type" evidence="4">
    <location>
        <begin position="31"/>
        <end position="46"/>
    </location>
</feature>
<dbReference type="GO" id="GO:0008270">
    <property type="term" value="F:zinc ion binding"/>
    <property type="evidence" value="ECO:0007669"/>
    <property type="project" value="UniProtKB-KW"/>
</dbReference>
<dbReference type="InterPro" id="IPR036875">
    <property type="entry name" value="Znf_CCHC_sf"/>
</dbReference>
<sequence>MALITRKLYNIYKKYKNSSWKKGAGSSKITCYECNKPGHIKAECPQLKSGRDKRKGLLSTRSDDDFPEDDEESKESPQKETANLCLMPRDGETEKESEVTETNPSFDELLETYNNLLEDSLKILEKYGELKVSHSKDLKAFGSIKLEKEALEEKIKSMEKEYSMSALITENRKLKATIDKLNHDLEQFVKGEEKLNLILGSQRSPNDKTGLGFQKSTKPVKETLKNHTPKRQAKGINTSRN</sequence>
<gene>
    <name evidence="5" type="ORF">G2W53_009629</name>
</gene>
<proteinExistence type="predicted"/>
<evidence type="ECO:0000256" key="1">
    <source>
        <dbReference type="PROSITE-ProRule" id="PRU00047"/>
    </source>
</evidence>
<dbReference type="EMBL" id="JAAIUW010000004">
    <property type="protein sequence ID" value="KAF7834770.1"/>
    <property type="molecule type" value="Genomic_DNA"/>
</dbReference>
<organism evidence="5 6">
    <name type="scientific">Senna tora</name>
    <dbReference type="NCBI Taxonomy" id="362788"/>
    <lineage>
        <taxon>Eukaryota</taxon>
        <taxon>Viridiplantae</taxon>
        <taxon>Streptophyta</taxon>
        <taxon>Embryophyta</taxon>
        <taxon>Tracheophyta</taxon>
        <taxon>Spermatophyta</taxon>
        <taxon>Magnoliopsida</taxon>
        <taxon>eudicotyledons</taxon>
        <taxon>Gunneridae</taxon>
        <taxon>Pentapetalae</taxon>
        <taxon>rosids</taxon>
        <taxon>fabids</taxon>
        <taxon>Fabales</taxon>
        <taxon>Fabaceae</taxon>
        <taxon>Caesalpinioideae</taxon>
        <taxon>Cassia clade</taxon>
        <taxon>Senna</taxon>
    </lineage>
</organism>
<dbReference type="InterPro" id="IPR001878">
    <property type="entry name" value="Znf_CCHC"/>
</dbReference>